<dbReference type="EMBL" id="CP133076">
    <property type="protein sequence ID" value="WMJ18286.1"/>
    <property type="molecule type" value="Genomic_DNA"/>
</dbReference>
<evidence type="ECO:0000313" key="4">
    <source>
        <dbReference type="Proteomes" id="UP001223761"/>
    </source>
</evidence>
<name>A0ABY9MJQ4_9BACL</name>
<evidence type="ECO:0000256" key="1">
    <source>
        <dbReference type="ARBA" id="ARBA00023125"/>
    </source>
</evidence>
<proteinExistence type="predicted"/>
<gene>
    <name evidence="3" type="ORF">RA955_06790</name>
</gene>
<keyword evidence="4" id="KW-1185">Reference proteome</keyword>
<dbReference type="InterPro" id="IPR010095">
    <property type="entry name" value="Cas12f1-like_TNB"/>
</dbReference>
<reference evidence="3 4" key="1">
    <citation type="submission" date="2023-08" db="EMBL/GenBank/DDBJ databases">
        <title>Genome sequencing of the thermostable Gram positive bacteria Geobacillus proteiniphilus strain T-6.</title>
        <authorList>
            <person name="Shulami S."/>
            <person name="Shoham Y."/>
        </authorList>
    </citation>
    <scope>NUCLEOTIDE SEQUENCE [LARGE SCALE GENOMIC DNA]</scope>
    <source>
        <strain evidence="3 4">T-6</strain>
    </source>
</reference>
<dbReference type="Proteomes" id="UP001223761">
    <property type="component" value="Chromosome"/>
</dbReference>
<sequence>MHVREWVCPHCGAVHDRDENAARNILNEGLRLLSS</sequence>
<keyword evidence="1" id="KW-0238">DNA-binding</keyword>
<feature type="domain" description="Cas12f1-like TNB" evidence="2">
    <location>
        <begin position="3"/>
        <end position="25"/>
    </location>
</feature>
<accession>A0ABY9MJQ4</accession>
<evidence type="ECO:0000313" key="3">
    <source>
        <dbReference type="EMBL" id="WMJ18286.1"/>
    </source>
</evidence>
<protein>
    <submittedName>
        <fullName evidence="3">Zinc ribbon domain-containing protein</fullName>
    </submittedName>
</protein>
<evidence type="ECO:0000259" key="2">
    <source>
        <dbReference type="Pfam" id="PF07282"/>
    </source>
</evidence>
<dbReference type="Pfam" id="PF07282">
    <property type="entry name" value="Cas12f1-like_TNB"/>
    <property type="match status" value="1"/>
</dbReference>
<organism evidence="3 4">
    <name type="scientific">Geobacillus proteiniphilus</name>
    <dbReference type="NCBI Taxonomy" id="860353"/>
    <lineage>
        <taxon>Bacteria</taxon>
        <taxon>Bacillati</taxon>
        <taxon>Bacillota</taxon>
        <taxon>Bacilli</taxon>
        <taxon>Bacillales</taxon>
        <taxon>Anoxybacillaceae</taxon>
        <taxon>Geobacillus</taxon>
    </lineage>
</organism>